<evidence type="ECO:0000256" key="6">
    <source>
        <dbReference type="ARBA" id="ARBA00023242"/>
    </source>
</evidence>
<keyword evidence="2" id="KW-0479">Metal-binding</keyword>
<dbReference type="PANTHER" id="PTHR47338">
    <property type="entry name" value="ZN(II)2CYS6 TRANSCRIPTION FACTOR (EUROFUNG)-RELATED"/>
    <property type="match status" value="1"/>
</dbReference>
<evidence type="ECO:0000256" key="5">
    <source>
        <dbReference type="ARBA" id="ARBA00023163"/>
    </source>
</evidence>
<name>A0A319EAL3_ASPSB</name>
<dbReference type="InterPro" id="IPR050815">
    <property type="entry name" value="TF_fung"/>
</dbReference>
<dbReference type="PROSITE" id="PS00463">
    <property type="entry name" value="ZN2_CY6_FUNGAL_1"/>
    <property type="match status" value="1"/>
</dbReference>
<dbReference type="GO" id="GO:0009893">
    <property type="term" value="P:positive regulation of metabolic process"/>
    <property type="evidence" value="ECO:0007669"/>
    <property type="project" value="UniProtKB-ARBA"/>
</dbReference>
<gene>
    <name evidence="8" type="ORF">BO78DRAFT_444274</name>
</gene>
<dbReference type="PANTHER" id="PTHR47338:SF20">
    <property type="entry name" value="ZN(II)2CYS6 TRANSCRIPTION FACTOR (EUROFUNG)"/>
    <property type="match status" value="1"/>
</dbReference>
<dbReference type="Pfam" id="PF00172">
    <property type="entry name" value="Zn_clus"/>
    <property type="match status" value="1"/>
</dbReference>
<proteinExistence type="predicted"/>
<dbReference type="Proteomes" id="UP000248423">
    <property type="component" value="Unassembled WGS sequence"/>
</dbReference>
<dbReference type="CDD" id="cd00067">
    <property type="entry name" value="GAL4"/>
    <property type="match status" value="1"/>
</dbReference>
<dbReference type="AlphaFoldDB" id="A0A319EAL3"/>
<keyword evidence="4" id="KW-0238">DNA-binding</keyword>
<evidence type="ECO:0000313" key="8">
    <source>
        <dbReference type="EMBL" id="PYI07086.1"/>
    </source>
</evidence>
<keyword evidence="5" id="KW-0804">Transcription</keyword>
<dbReference type="Gene3D" id="4.10.240.10">
    <property type="entry name" value="Zn(2)-C6 fungal-type DNA-binding domain"/>
    <property type="match status" value="1"/>
</dbReference>
<dbReference type="Pfam" id="PF04082">
    <property type="entry name" value="Fungal_trans"/>
    <property type="match status" value="1"/>
</dbReference>
<dbReference type="GO" id="GO:0008270">
    <property type="term" value="F:zinc ion binding"/>
    <property type="evidence" value="ECO:0007669"/>
    <property type="project" value="InterPro"/>
</dbReference>
<keyword evidence="3" id="KW-0805">Transcription regulation</keyword>
<dbReference type="GO" id="GO:0000981">
    <property type="term" value="F:DNA-binding transcription factor activity, RNA polymerase II-specific"/>
    <property type="evidence" value="ECO:0007669"/>
    <property type="project" value="InterPro"/>
</dbReference>
<accession>A0A319EAL3</accession>
<dbReference type="GO" id="GO:0005634">
    <property type="term" value="C:nucleus"/>
    <property type="evidence" value="ECO:0007669"/>
    <property type="project" value="UniProtKB-SubCell"/>
</dbReference>
<dbReference type="GO" id="GO:0006351">
    <property type="term" value="P:DNA-templated transcription"/>
    <property type="evidence" value="ECO:0007669"/>
    <property type="project" value="InterPro"/>
</dbReference>
<dbReference type="EMBL" id="KZ826344">
    <property type="protein sequence ID" value="PYI07086.1"/>
    <property type="molecule type" value="Genomic_DNA"/>
</dbReference>
<sequence>MEDSTSFAPRACVACRKLKRGCDKGLPSCSLCTRTSRECDYSEISPADEINQLRTKVRELEDSIPVPSHATGIHVAVTDTSAAMRNKFLQLSLLDSEVLDNSGLVPSPVDVAVPPSVLDLLGDVDLHQLGTEYFGSVHTWMPIISKRRFDKLLGSLHLSLSAPAALMLLGMKLVLEKPTDLSPGQSLLYTVTKQFTHALDSAGSFSLMKLQGKLLIAVYEMGQMMLSAAYLSIADCARQGILMGIHDKSAPQLLQQPRQWVDWEERQRVWWLIIILDRYISMGSTHRPLCTADPSKDSCIPSNEQAWASGEMLPPERVYLSSPTKETASPFARLAQASNLLGRVIRHVDDEPSDPQEILYEIQILSDALFSLLDLIKVDSLGREAYWAARSVCYSALLKLSDSHSCDSFPEEKSFDISAAPIMRQCTDISLQIMKRVSTEIVSMVQMMDRHVQAKEADQFSPLELHCIYRAAATMAWMGLNTGDEQYMIGKGICIEWLGFMSSRWRTAGRSLYSI</sequence>
<comment type="subcellular location">
    <subcellularLocation>
        <location evidence="1">Nucleus</location>
    </subcellularLocation>
</comment>
<evidence type="ECO:0000313" key="9">
    <source>
        <dbReference type="Proteomes" id="UP000248423"/>
    </source>
</evidence>
<feature type="domain" description="Zn(2)-C6 fungal-type" evidence="7">
    <location>
        <begin position="11"/>
        <end position="41"/>
    </location>
</feature>
<evidence type="ECO:0000256" key="2">
    <source>
        <dbReference type="ARBA" id="ARBA00022723"/>
    </source>
</evidence>
<dbReference type="SMART" id="SM00066">
    <property type="entry name" value="GAL4"/>
    <property type="match status" value="1"/>
</dbReference>
<evidence type="ECO:0000256" key="1">
    <source>
        <dbReference type="ARBA" id="ARBA00004123"/>
    </source>
</evidence>
<dbReference type="InterPro" id="IPR007219">
    <property type="entry name" value="XnlR_reg_dom"/>
</dbReference>
<reference evidence="8 9" key="1">
    <citation type="submission" date="2018-02" db="EMBL/GenBank/DDBJ databases">
        <title>The genomes of Aspergillus section Nigri reveals drivers in fungal speciation.</title>
        <authorList>
            <consortium name="DOE Joint Genome Institute"/>
            <person name="Vesth T.C."/>
            <person name="Nybo J."/>
            <person name="Theobald S."/>
            <person name="Brandl J."/>
            <person name="Frisvad J.C."/>
            <person name="Nielsen K.F."/>
            <person name="Lyhne E.K."/>
            <person name="Kogle M.E."/>
            <person name="Kuo A."/>
            <person name="Riley R."/>
            <person name="Clum A."/>
            <person name="Nolan M."/>
            <person name="Lipzen A."/>
            <person name="Salamov A."/>
            <person name="Henrissat B."/>
            <person name="Wiebenga A."/>
            <person name="De vries R.P."/>
            <person name="Grigoriev I.V."/>
            <person name="Mortensen U.H."/>
            <person name="Andersen M.R."/>
            <person name="Baker S.E."/>
        </authorList>
    </citation>
    <scope>NUCLEOTIDE SEQUENCE [LARGE SCALE GENOMIC DNA]</scope>
    <source>
        <strain evidence="8 9">CBS 121057</strain>
    </source>
</reference>
<protein>
    <recommendedName>
        <fullName evidence="7">Zn(2)-C6 fungal-type domain-containing protein</fullName>
    </recommendedName>
</protein>
<organism evidence="8 9">
    <name type="scientific">Aspergillus sclerotiicarbonarius (strain CBS 121057 / IBT 28362)</name>
    <dbReference type="NCBI Taxonomy" id="1448318"/>
    <lineage>
        <taxon>Eukaryota</taxon>
        <taxon>Fungi</taxon>
        <taxon>Dikarya</taxon>
        <taxon>Ascomycota</taxon>
        <taxon>Pezizomycotina</taxon>
        <taxon>Eurotiomycetes</taxon>
        <taxon>Eurotiomycetidae</taxon>
        <taxon>Eurotiales</taxon>
        <taxon>Aspergillaceae</taxon>
        <taxon>Aspergillus</taxon>
        <taxon>Aspergillus subgen. Circumdati</taxon>
    </lineage>
</organism>
<dbReference type="SUPFAM" id="SSF57701">
    <property type="entry name" value="Zn2/Cys6 DNA-binding domain"/>
    <property type="match status" value="1"/>
</dbReference>
<dbReference type="GO" id="GO:0003677">
    <property type="term" value="F:DNA binding"/>
    <property type="evidence" value="ECO:0007669"/>
    <property type="project" value="UniProtKB-KW"/>
</dbReference>
<evidence type="ECO:0000259" key="7">
    <source>
        <dbReference type="PROSITE" id="PS50048"/>
    </source>
</evidence>
<dbReference type="InterPro" id="IPR001138">
    <property type="entry name" value="Zn2Cys6_DnaBD"/>
</dbReference>
<dbReference type="PROSITE" id="PS50048">
    <property type="entry name" value="ZN2_CY6_FUNGAL_2"/>
    <property type="match status" value="1"/>
</dbReference>
<evidence type="ECO:0000256" key="4">
    <source>
        <dbReference type="ARBA" id="ARBA00023125"/>
    </source>
</evidence>
<dbReference type="CDD" id="cd12148">
    <property type="entry name" value="fungal_TF_MHR"/>
    <property type="match status" value="1"/>
</dbReference>
<dbReference type="InterPro" id="IPR036864">
    <property type="entry name" value="Zn2-C6_fun-type_DNA-bd_sf"/>
</dbReference>
<dbReference type="OrthoDB" id="270167at2759"/>
<evidence type="ECO:0000256" key="3">
    <source>
        <dbReference type="ARBA" id="ARBA00023015"/>
    </source>
</evidence>
<keyword evidence="9" id="KW-1185">Reference proteome</keyword>
<dbReference type="STRING" id="1448318.A0A319EAL3"/>
<keyword evidence="6" id="KW-0539">Nucleus</keyword>
<dbReference type="VEuPathDB" id="FungiDB:BO78DRAFT_444274"/>